<comment type="similarity">
    <text evidence="1">Belongs to the IF-3 family.</text>
</comment>
<organism evidence="7 8">
    <name type="scientific">Candidatus Portnoybacteria bacterium CG06_land_8_20_14_3_00_39_12</name>
    <dbReference type="NCBI Taxonomy" id="1974809"/>
    <lineage>
        <taxon>Bacteria</taxon>
        <taxon>Candidatus Portnoyibacteriota</taxon>
    </lineage>
</organism>
<dbReference type="InterPro" id="IPR019814">
    <property type="entry name" value="Translation_initiation_fac_3_N"/>
</dbReference>
<dbReference type="SUPFAM" id="SSF54364">
    <property type="entry name" value="Translation initiation factor IF3, N-terminal domain"/>
    <property type="match status" value="1"/>
</dbReference>
<gene>
    <name evidence="7" type="primary">infC</name>
    <name evidence="7" type="ORF">COS76_03210</name>
</gene>
<dbReference type="InterPro" id="IPR001288">
    <property type="entry name" value="Translation_initiation_fac_3"/>
</dbReference>
<feature type="domain" description="Translation initiation factor 3 N-terminal" evidence="6">
    <location>
        <begin position="2"/>
        <end position="64"/>
    </location>
</feature>
<dbReference type="Proteomes" id="UP000228775">
    <property type="component" value="Unassembled WGS sequence"/>
</dbReference>
<accession>A0A2M7AWJ9</accession>
<dbReference type="InterPro" id="IPR036787">
    <property type="entry name" value="T_IF-3_N_sf"/>
</dbReference>
<evidence type="ECO:0000313" key="7">
    <source>
        <dbReference type="EMBL" id="PIU74992.1"/>
    </source>
</evidence>
<comment type="caution">
    <text evidence="7">The sequence shown here is derived from an EMBL/GenBank/DDBJ whole genome shotgun (WGS) entry which is preliminary data.</text>
</comment>
<dbReference type="GO" id="GO:0003743">
    <property type="term" value="F:translation initiation factor activity"/>
    <property type="evidence" value="ECO:0007669"/>
    <property type="project" value="UniProtKB-UniRule"/>
</dbReference>
<dbReference type="SUPFAM" id="SSF55200">
    <property type="entry name" value="Translation initiation factor IF3, C-terminal domain"/>
    <property type="match status" value="1"/>
</dbReference>
<dbReference type="NCBIfam" id="TIGR00168">
    <property type="entry name" value="infC"/>
    <property type="match status" value="1"/>
</dbReference>
<evidence type="ECO:0000259" key="5">
    <source>
        <dbReference type="Pfam" id="PF00707"/>
    </source>
</evidence>
<dbReference type="GO" id="GO:0043022">
    <property type="term" value="F:ribosome binding"/>
    <property type="evidence" value="ECO:0007669"/>
    <property type="project" value="TreeGrafter"/>
</dbReference>
<feature type="domain" description="Translation initiation factor 3 C-terminal" evidence="5">
    <location>
        <begin position="72"/>
        <end position="152"/>
    </location>
</feature>
<keyword evidence="2 7" id="KW-0396">Initiation factor</keyword>
<dbReference type="Pfam" id="PF00707">
    <property type="entry name" value="IF3_C"/>
    <property type="match status" value="1"/>
</dbReference>
<keyword evidence="3" id="KW-0648">Protein biosynthesis</keyword>
<dbReference type="InterPro" id="IPR036788">
    <property type="entry name" value="T_IF-3_C_sf"/>
</dbReference>
<sequence length="158" mass="17920">MPEIRLIDENGKQLGVMPTDAAIERARYMGIDVIEVAGNAKPPVCRLGDFGKYQYHQNKKLRKQKAHSKTGEIKAVRIGLGTAKHDLEMRFQLAKKFMSKGQRVKVELKLVGRQKGQIDLAREKIEAFLELFGKGNLKIIQPLKRNPRGMEIIIDKVT</sequence>
<proteinExistence type="inferred from homology"/>
<evidence type="ECO:0000256" key="1">
    <source>
        <dbReference type="ARBA" id="ARBA00005439"/>
    </source>
</evidence>
<dbReference type="InterPro" id="IPR019815">
    <property type="entry name" value="Translation_initiation_fac_3_C"/>
</dbReference>
<dbReference type="PANTHER" id="PTHR10938">
    <property type="entry name" value="TRANSLATION INITIATION FACTOR IF-3"/>
    <property type="match status" value="1"/>
</dbReference>
<dbReference type="AlphaFoldDB" id="A0A2M7AWJ9"/>
<dbReference type="Gene3D" id="3.10.20.80">
    <property type="entry name" value="Translation initiation factor 3 (IF-3), N-terminal domain"/>
    <property type="match status" value="1"/>
</dbReference>
<evidence type="ECO:0000256" key="2">
    <source>
        <dbReference type="ARBA" id="ARBA00022540"/>
    </source>
</evidence>
<dbReference type="GO" id="GO:0005737">
    <property type="term" value="C:cytoplasm"/>
    <property type="evidence" value="ECO:0007669"/>
    <property type="project" value="UniProtKB-ARBA"/>
</dbReference>
<reference evidence="8" key="1">
    <citation type="submission" date="2017-09" db="EMBL/GenBank/DDBJ databases">
        <title>Depth-based differentiation of microbial function through sediment-hosted aquifers and enrichment of novel symbionts in the deep terrestrial subsurface.</title>
        <authorList>
            <person name="Probst A.J."/>
            <person name="Ladd B."/>
            <person name="Jarett J.K."/>
            <person name="Geller-Mcgrath D.E."/>
            <person name="Sieber C.M.K."/>
            <person name="Emerson J.B."/>
            <person name="Anantharaman K."/>
            <person name="Thomas B.C."/>
            <person name="Malmstrom R."/>
            <person name="Stieglmeier M."/>
            <person name="Klingl A."/>
            <person name="Woyke T."/>
            <person name="Ryan C.M."/>
            <person name="Banfield J.F."/>
        </authorList>
    </citation>
    <scope>NUCLEOTIDE SEQUENCE [LARGE SCALE GENOMIC DNA]</scope>
</reference>
<dbReference type="EMBL" id="PEVY01000067">
    <property type="protein sequence ID" value="PIU74992.1"/>
    <property type="molecule type" value="Genomic_DNA"/>
</dbReference>
<dbReference type="Gene3D" id="3.30.110.10">
    <property type="entry name" value="Translation initiation factor 3 (IF-3), C-terminal domain"/>
    <property type="match status" value="1"/>
</dbReference>
<evidence type="ECO:0000256" key="4">
    <source>
        <dbReference type="NCBIfam" id="TIGR00168"/>
    </source>
</evidence>
<protein>
    <recommendedName>
        <fullName evidence="4">Translation initiation factor IF-3</fullName>
    </recommendedName>
</protein>
<dbReference type="PANTHER" id="PTHR10938:SF0">
    <property type="entry name" value="TRANSLATION INITIATION FACTOR IF-3, MITOCHONDRIAL"/>
    <property type="match status" value="1"/>
</dbReference>
<dbReference type="GO" id="GO:0032790">
    <property type="term" value="P:ribosome disassembly"/>
    <property type="evidence" value="ECO:0007669"/>
    <property type="project" value="TreeGrafter"/>
</dbReference>
<evidence type="ECO:0000259" key="6">
    <source>
        <dbReference type="Pfam" id="PF05198"/>
    </source>
</evidence>
<evidence type="ECO:0000313" key="8">
    <source>
        <dbReference type="Proteomes" id="UP000228775"/>
    </source>
</evidence>
<name>A0A2M7AWJ9_9BACT</name>
<dbReference type="Pfam" id="PF05198">
    <property type="entry name" value="IF3_N"/>
    <property type="match status" value="1"/>
</dbReference>
<evidence type="ECO:0000256" key="3">
    <source>
        <dbReference type="ARBA" id="ARBA00022917"/>
    </source>
</evidence>